<reference evidence="1 2" key="1">
    <citation type="submission" date="2019-01" db="EMBL/GenBank/DDBJ databases">
        <title>Genomic insights into a novel species Rhodoferax sp.</title>
        <authorList>
            <person name="Jin L."/>
        </authorList>
    </citation>
    <scope>NUCLEOTIDE SEQUENCE [LARGE SCALE GENOMIC DNA]</scope>
    <source>
        <strain evidence="1 2">CHu59-6-5</strain>
    </source>
</reference>
<organism evidence="1 2">
    <name type="scientific">Rhodoferax sediminis</name>
    <dbReference type="NCBI Taxonomy" id="2509614"/>
    <lineage>
        <taxon>Bacteria</taxon>
        <taxon>Pseudomonadati</taxon>
        <taxon>Pseudomonadota</taxon>
        <taxon>Betaproteobacteria</taxon>
        <taxon>Burkholderiales</taxon>
        <taxon>Comamonadaceae</taxon>
        <taxon>Rhodoferax</taxon>
    </lineage>
</organism>
<accession>A0A515D6P9</accession>
<name>A0A515D6P9_9BURK</name>
<gene>
    <name evidence="1" type="ORF">EUB48_01365</name>
</gene>
<dbReference type="OrthoDB" id="5688397at2"/>
<dbReference type="EMBL" id="CP035503">
    <property type="protein sequence ID" value="QDL36093.1"/>
    <property type="molecule type" value="Genomic_DNA"/>
</dbReference>
<sequence length="106" mass="11709">MRRRVGVSTLPADFGFAPRTAFVSELAERLRHKLLPGTPGTTDAAELFLLALPTPFDAQWLALRAHNVSGVARARIRAAIWARWRHAPLSFSIPPRDIHPPQNAPA</sequence>
<dbReference type="KEGG" id="rhf:EUB48_01365"/>
<evidence type="ECO:0000313" key="2">
    <source>
        <dbReference type="Proteomes" id="UP000316798"/>
    </source>
</evidence>
<evidence type="ECO:0000313" key="1">
    <source>
        <dbReference type="EMBL" id="QDL36093.1"/>
    </source>
</evidence>
<keyword evidence="2" id="KW-1185">Reference proteome</keyword>
<protein>
    <submittedName>
        <fullName evidence="1">Uncharacterized protein</fullName>
    </submittedName>
</protein>
<dbReference type="InterPro" id="IPR011385">
    <property type="entry name" value="Site-sp_rcmbase"/>
</dbReference>
<dbReference type="Pfam" id="PF10136">
    <property type="entry name" value="SpecificRecomb"/>
    <property type="match status" value="1"/>
</dbReference>
<proteinExistence type="predicted"/>
<dbReference type="AlphaFoldDB" id="A0A515D6P9"/>
<dbReference type="Proteomes" id="UP000316798">
    <property type="component" value="Chromosome"/>
</dbReference>